<accession>A0ABZ2NE17</accession>
<keyword evidence="1" id="KW-0238">DNA-binding</keyword>
<evidence type="ECO:0000313" key="4">
    <source>
        <dbReference type="Proteomes" id="UP001377337"/>
    </source>
</evidence>
<sequence>MYTISKAAKALGISTHTLRYYEKEEIIEPERKSNGDRIYNDLHLKWLQFVLKLKETQMPVAKIKEYAQLYKLGDHTNMARLQLLEEHRKSIQEQLAVLSVTDQMLEEKIDAYRKSLY</sequence>
<dbReference type="Gene3D" id="1.10.1660.10">
    <property type="match status" value="1"/>
</dbReference>
<dbReference type="PANTHER" id="PTHR30204">
    <property type="entry name" value="REDOX-CYCLING DRUG-SENSING TRANSCRIPTIONAL ACTIVATOR SOXR"/>
    <property type="match status" value="1"/>
</dbReference>
<reference evidence="3 4" key="1">
    <citation type="submission" date="2024-02" db="EMBL/GenBank/DDBJ databases">
        <title>Seven novel Bacillus-like species.</title>
        <authorList>
            <person name="Liu G."/>
        </authorList>
    </citation>
    <scope>NUCLEOTIDE SEQUENCE [LARGE SCALE GENOMIC DNA]</scope>
    <source>
        <strain evidence="3 4">FJAT-52054</strain>
    </source>
</reference>
<dbReference type="InterPro" id="IPR009061">
    <property type="entry name" value="DNA-bd_dom_put_sf"/>
</dbReference>
<keyword evidence="4" id="KW-1185">Reference proteome</keyword>
<evidence type="ECO:0000259" key="2">
    <source>
        <dbReference type="PROSITE" id="PS50937"/>
    </source>
</evidence>
<dbReference type="InterPro" id="IPR000551">
    <property type="entry name" value="MerR-type_HTH_dom"/>
</dbReference>
<dbReference type="PANTHER" id="PTHR30204:SF82">
    <property type="entry name" value="TRANSCRIPTIONAL REGULATOR, MERR FAMILY"/>
    <property type="match status" value="1"/>
</dbReference>
<dbReference type="CDD" id="cd01109">
    <property type="entry name" value="HTH_YyaN"/>
    <property type="match status" value="1"/>
</dbReference>
<name>A0ABZ2NE17_9BACI</name>
<dbReference type="RefSeq" id="WP_338777687.1">
    <property type="nucleotide sequence ID" value="NZ_CP147407.1"/>
</dbReference>
<evidence type="ECO:0000256" key="1">
    <source>
        <dbReference type="ARBA" id="ARBA00023125"/>
    </source>
</evidence>
<proteinExistence type="predicted"/>
<dbReference type="SUPFAM" id="SSF46955">
    <property type="entry name" value="Putative DNA-binding domain"/>
    <property type="match status" value="1"/>
</dbReference>
<dbReference type="SMART" id="SM00422">
    <property type="entry name" value="HTH_MERR"/>
    <property type="match status" value="1"/>
</dbReference>
<organism evidence="3 4">
    <name type="scientific">Metabacillus sediminis</name>
    <dbReference type="NCBI Taxonomy" id="3117746"/>
    <lineage>
        <taxon>Bacteria</taxon>
        <taxon>Bacillati</taxon>
        <taxon>Bacillota</taxon>
        <taxon>Bacilli</taxon>
        <taxon>Bacillales</taxon>
        <taxon>Bacillaceae</taxon>
        <taxon>Metabacillus</taxon>
    </lineage>
</organism>
<dbReference type="InterPro" id="IPR047057">
    <property type="entry name" value="MerR_fam"/>
</dbReference>
<dbReference type="PRINTS" id="PR00040">
    <property type="entry name" value="HTHMERR"/>
</dbReference>
<evidence type="ECO:0000313" key="3">
    <source>
        <dbReference type="EMBL" id="WXB95963.1"/>
    </source>
</evidence>
<feature type="domain" description="HTH merR-type" evidence="2">
    <location>
        <begin position="1"/>
        <end position="69"/>
    </location>
</feature>
<protein>
    <submittedName>
        <fullName evidence="3">MerR family transcriptional regulator</fullName>
    </submittedName>
</protein>
<dbReference type="EMBL" id="CP147407">
    <property type="protein sequence ID" value="WXB95963.1"/>
    <property type="molecule type" value="Genomic_DNA"/>
</dbReference>
<dbReference type="Proteomes" id="UP001377337">
    <property type="component" value="Chromosome"/>
</dbReference>
<gene>
    <name evidence="3" type="ORF">WCV65_15545</name>
</gene>
<dbReference type="PROSITE" id="PS50937">
    <property type="entry name" value="HTH_MERR_2"/>
    <property type="match status" value="1"/>
</dbReference>
<dbReference type="Pfam" id="PF13411">
    <property type="entry name" value="MerR_1"/>
    <property type="match status" value="1"/>
</dbReference>